<keyword evidence="3" id="KW-1185">Reference proteome</keyword>
<comment type="caution">
    <text evidence="2">The sequence shown here is derived from an EMBL/GenBank/DDBJ whole genome shotgun (WGS) entry which is preliminary data.</text>
</comment>
<accession>A0ABP4UMS5</accession>
<dbReference type="Pfam" id="PF07336">
    <property type="entry name" value="ABATE"/>
    <property type="match status" value="1"/>
</dbReference>
<gene>
    <name evidence="2" type="ORF">GCM10009765_67190</name>
</gene>
<dbReference type="PANTHER" id="PTHR35525">
    <property type="entry name" value="BLL6575 PROTEIN"/>
    <property type="match status" value="1"/>
</dbReference>
<dbReference type="InterPro" id="IPR021005">
    <property type="entry name" value="Znf_CGNR"/>
</dbReference>
<evidence type="ECO:0000259" key="1">
    <source>
        <dbReference type="Pfam" id="PF11706"/>
    </source>
</evidence>
<dbReference type="Pfam" id="PF11706">
    <property type="entry name" value="zf-CGNR"/>
    <property type="match status" value="1"/>
</dbReference>
<name>A0ABP4UMS5_9ACTN</name>
<dbReference type="Proteomes" id="UP001500618">
    <property type="component" value="Unassembled WGS sequence"/>
</dbReference>
<dbReference type="SUPFAM" id="SSF160904">
    <property type="entry name" value="Jann2411-like"/>
    <property type="match status" value="1"/>
</dbReference>
<organism evidence="2 3">
    <name type="scientific">Fodinicola feengrottensis</name>
    <dbReference type="NCBI Taxonomy" id="435914"/>
    <lineage>
        <taxon>Bacteria</taxon>
        <taxon>Bacillati</taxon>
        <taxon>Actinomycetota</taxon>
        <taxon>Actinomycetes</taxon>
        <taxon>Mycobacteriales</taxon>
        <taxon>Fodinicola</taxon>
    </lineage>
</organism>
<sequence>MVSDTDYSGYVSKGTRVLTGGDGVSYRFDPSSLPLELLLSGGPGPYGRFETLDRPADLASWLQESRLALTVPVTAADFRIRPAEFAEIQALRDTLWLVVGEIVHGRPPSAEDLTLINESAATTIQPKVDLVTGGLGWVTPITGAQVLGVVAREVIDFLVWDGGRRVRECAASDCRLVFLDTSRSRNRRWCSMERCGNRHKVRTYRARQDE</sequence>
<dbReference type="InterPro" id="IPR010852">
    <property type="entry name" value="ABATE"/>
</dbReference>
<reference evidence="3" key="1">
    <citation type="journal article" date="2019" name="Int. J. Syst. Evol. Microbiol.">
        <title>The Global Catalogue of Microorganisms (GCM) 10K type strain sequencing project: providing services to taxonomists for standard genome sequencing and annotation.</title>
        <authorList>
            <consortium name="The Broad Institute Genomics Platform"/>
            <consortium name="The Broad Institute Genome Sequencing Center for Infectious Disease"/>
            <person name="Wu L."/>
            <person name="Ma J."/>
        </authorList>
    </citation>
    <scope>NUCLEOTIDE SEQUENCE [LARGE SCALE GENOMIC DNA]</scope>
    <source>
        <strain evidence="3">JCM 14718</strain>
    </source>
</reference>
<evidence type="ECO:0000313" key="3">
    <source>
        <dbReference type="Proteomes" id="UP001500618"/>
    </source>
</evidence>
<dbReference type="EMBL" id="BAAANY010000032">
    <property type="protein sequence ID" value="GAA1708200.1"/>
    <property type="molecule type" value="Genomic_DNA"/>
</dbReference>
<protein>
    <submittedName>
        <fullName evidence="2">CGNR zinc finger domain-containing protein</fullName>
    </submittedName>
</protein>
<proteinExistence type="predicted"/>
<feature type="domain" description="Zinc finger CGNR" evidence="1">
    <location>
        <begin position="165"/>
        <end position="208"/>
    </location>
</feature>
<dbReference type="Gene3D" id="1.10.3300.10">
    <property type="entry name" value="Jann2411-like domain"/>
    <property type="match status" value="1"/>
</dbReference>
<evidence type="ECO:0000313" key="2">
    <source>
        <dbReference type="EMBL" id="GAA1708200.1"/>
    </source>
</evidence>
<dbReference type="InterPro" id="IPR023286">
    <property type="entry name" value="ABATE_dom_sf"/>
</dbReference>
<dbReference type="PANTHER" id="PTHR35525:SF3">
    <property type="entry name" value="BLL6575 PROTEIN"/>
    <property type="match status" value="1"/>
</dbReference>